<dbReference type="SUPFAM" id="SSF81296">
    <property type="entry name" value="E set domains"/>
    <property type="match status" value="1"/>
</dbReference>
<dbReference type="SUPFAM" id="SSF158702">
    <property type="entry name" value="Sec63 N-terminal domain-like"/>
    <property type="match status" value="1"/>
</dbReference>
<dbReference type="OrthoDB" id="1734229at2759"/>
<dbReference type="EMBL" id="CAAE01015003">
    <property type="protein sequence ID" value="CAG09079.1"/>
    <property type="molecule type" value="Genomic_DNA"/>
</dbReference>
<feature type="region of interest" description="Disordered" evidence="9">
    <location>
        <begin position="847"/>
        <end position="880"/>
    </location>
</feature>
<name>Q4RRA3_TETNG</name>
<keyword evidence="5" id="KW-0653">Protein transport</keyword>
<evidence type="ECO:0000256" key="1">
    <source>
        <dbReference type="ARBA" id="ARBA00004477"/>
    </source>
</evidence>
<dbReference type="Gene3D" id="2.60.40.150">
    <property type="entry name" value="C2 domain"/>
    <property type="match status" value="1"/>
</dbReference>
<dbReference type="GO" id="GO:0031207">
    <property type="term" value="C:Sec62/Sec63 complex"/>
    <property type="evidence" value="ECO:0007669"/>
    <property type="project" value="TreeGrafter"/>
</dbReference>
<evidence type="ECO:0000256" key="10">
    <source>
        <dbReference type="SAM" id="Phobius"/>
    </source>
</evidence>
<keyword evidence="8" id="KW-0143">Chaperone</keyword>
<evidence type="ECO:0000313" key="12">
    <source>
        <dbReference type="EMBL" id="CAG09079.1"/>
    </source>
</evidence>
<evidence type="ECO:0000256" key="8">
    <source>
        <dbReference type="ARBA" id="ARBA00023186"/>
    </source>
</evidence>
<dbReference type="GO" id="GO:0003723">
    <property type="term" value="F:RNA binding"/>
    <property type="evidence" value="ECO:0007669"/>
    <property type="project" value="TreeGrafter"/>
</dbReference>
<feature type="non-terminal residue" evidence="12">
    <location>
        <position position="1"/>
    </location>
</feature>
<evidence type="ECO:0000256" key="6">
    <source>
        <dbReference type="ARBA" id="ARBA00022989"/>
    </source>
</evidence>
<keyword evidence="6 10" id="KW-1133">Transmembrane helix</keyword>
<dbReference type="GO" id="GO:0006620">
    <property type="term" value="P:post-translational protein targeting to endoplasmic reticulum membrane"/>
    <property type="evidence" value="ECO:0007669"/>
    <property type="project" value="TreeGrafter"/>
</dbReference>
<dbReference type="SUPFAM" id="SSF46565">
    <property type="entry name" value="Chaperone J-domain"/>
    <property type="match status" value="1"/>
</dbReference>
<feature type="compositionally biased region" description="Polar residues" evidence="9">
    <location>
        <begin position="591"/>
        <end position="603"/>
    </location>
</feature>
<keyword evidence="2" id="KW-0813">Transport</keyword>
<feature type="compositionally biased region" description="Low complexity" evidence="9">
    <location>
        <begin position="639"/>
        <end position="650"/>
    </location>
</feature>
<feature type="compositionally biased region" description="Acidic residues" evidence="9">
    <location>
        <begin position="688"/>
        <end position="702"/>
    </location>
</feature>
<reference evidence="12" key="2">
    <citation type="submission" date="2004-02" db="EMBL/GenBank/DDBJ databases">
        <authorList>
            <consortium name="Genoscope"/>
            <consortium name="Whitehead Institute Centre for Genome Research"/>
        </authorList>
    </citation>
    <scope>NUCLEOTIDE SEQUENCE</scope>
</reference>
<feature type="domain" description="J" evidence="11">
    <location>
        <begin position="104"/>
        <end position="165"/>
    </location>
</feature>
<dbReference type="InterPro" id="IPR036869">
    <property type="entry name" value="J_dom_sf"/>
</dbReference>
<dbReference type="GO" id="GO:0006614">
    <property type="term" value="P:SRP-dependent cotranslational protein targeting to membrane"/>
    <property type="evidence" value="ECO:0007669"/>
    <property type="project" value="TreeGrafter"/>
</dbReference>
<evidence type="ECO:0000256" key="9">
    <source>
        <dbReference type="SAM" id="MobiDB-lite"/>
    </source>
</evidence>
<organism evidence="12">
    <name type="scientific">Tetraodon nigroviridis</name>
    <name type="common">Spotted green pufferfish</name>
    <name type="synonym">Chelonodon nigroviridis</name>
    <dbReference type="NCBI Taxonomy" id="99883"/>
    <lineage>
        <taxon>Eukaryota</taxon>
        <taxon>Metazoa</taxon>
        <taxon>Chordata</taxon>
        <taxon>Craniata</taxon>
        <taxon>Vertebrata</taxon>
        <taxon>Euteleostomi</taxon>
        <taxon>Actinopterygii</taxon>
        <taxon>Neopterygii</taxon>
        <taxon>Teleostei</taxon>
        <taxon>Neoteleostei</taxon>
        <taxon>Acanthomorphata</taxon>
        <taxon>Eupercaria</taxon>
        <taxon>Tetraodontiformes</taxon>
        <taxon>Tetradontoidea</taxon>
        <taxon>Tetraodontidae</taxon>
        <taxon>Tetraodon</taxon>
    </lineage>
</organism>
<evidence type="ECO:0000256" key="5">
    <source>
        <dbReference type="ARBA" id="ARBA00022927"/>
    </source>
</evidence>
<dbReference type="Pfam" id="PF02889">
    <property type="entry name" value="Sec63"/>
    <property type="match status" value="1"/>
</dbReference>
<sequence>MAGQQFQYDDSGNTFFYFLTSFVGLIVIPATYYLWPRDQNAEQLRLKSLRRVHGRCLWYRLRLMKSQHSVVPTLKKAALLFGWAVFLLLAYKVSKLDREYQEYNPYEVLNLDPGASLSEIKKQYRVLSLKYHPDKGGDEAMFMRIAKAYAALTNEESRQNWETYGNPDGPGATSFGIALPAWIVDQKNSMLVLLVYGLAFMVILPVVVVSLPDCPSSATHFLFGLLSRLFFFFSPPHLPQGTWWYRSIRYSGDQILINTTQLFMHFMYKTPNMNMKRLAMVLTAAFEFDPRSNKEATIRPTDNIEVPQLIRELGNINVKKKELPFCYPYSLKARVLVLSHLARMDVSDELEEGRTCRDELVRNVECFRMQTFSESVSFLPIPDQRFVIRKSPALLQEMINVGCQLTMMANSRGGFHAPRLVTIENCMKLTQMIVQGLQESKSPLLQLPHFEEEHLRYCLSKKYKVRSLQDLVSLKDSDRRNMLRTLVEEKYDEVMAVLGSFPHITMDIKLQGWSSGIRTITVGPWPCTIVLDFFLSLCAVLDDEDSNNITAGSIVTVTVTLTRKRMAEVFEKEQESTPCLPEESTTEETQADSSKTKTKVWQNKSKGAKKTAKSKKKKLTKKKTTPAPAKSKQANGNVAGAEAATTAAATAKEDEEEASDKGSESDEGEANKDSPSERDEDSDKQSDTEVDEMAGDDEEEWEALQQSIQRRERALLETKSKVTHPAYSLYFPEEKQEWWWLYIADRRDQSLVSMPHHVCTLKDTEEVELKFPAPSKTGNYQYSVILRSDSYLGLDQIKPLKVTVGVLTVAVGDPGVVLSRVTESVCVTSSTLCPQLEVHEAKAMLDNHPQWDIPDTEEEDDEQEDSDGIEESEDEEEDND</sequence>
<evidence type="ECO:0000256" key="3">
    <source>
        <dbReference type="ARBA" id="ARBA00022692"/>
    </source>
</evidence>
<accession>Q4RRA3</accession>
<reference evidence="12" key="1">
    <citation type="journal article" date="2004" name="Nature">
        <title>Genome duplication in the teleost fish Tetraodon nigroviridis reveals the early vertebrate proto-karyotype.</title>
        <authorList>
            <person name="Jaillon O."/>
            <person name="Aury J.-M."/>
            <person name="Brunet F."/>
            <person name="Petit J.-L."/>
            <person name="Stange-Thomann N."/>
            <person name="Mauceli E."/>
            <person name="Bouneau L."/>
            <person name="Fischer C."/>
            <person name="Ozouf-Costaz C."/>
            <person name="Bernot A."/>
            <person name="Nicaud S."/>
            <person name="Jaffe D."/>
            <person name="Fisher S."/>
            <person name="Lutfalla G."/>
            <person name="Dossat C."/>
            <person name="Segurens B."/>
            <person name="Dasilva C."/>
            <person name="Salanoubat M."/>
            <person name="Levy M."/>
            <person name="Boudet N."/>
            <person name="Castellano S."/>
            <person name="Anthouard V."/>
            <person name="Jubin C."/>
            <person name="Castelli V."/>
            <person name="Katinka M."/>
            <person name="Vacherie B."/>
            <person name="Biemont C."/>
            <person name="Skalli Z."/>
            <person name="Cattolico L."/>
            <person name="Poulain J."/>
            <person name="De Berardinis V."/>
            <person name="Cruaud C."/>
            <person name="Duprat S."/>
            <person name="Brottier P."/>
            <person name="Coutanceau J.-P."/>
            <person name="Gouzy J."/>
            <person name="Parra G."/>
            <person name="Lardier G."/>
            <person name="Chapple C."/>
            <person name="McKernan K.J."/>
            <person name="McEwan P."/>
            <person name="Bosak S."/>
            <person name="Kellis M."/>
            <person name="Volff J.-N."/>
            <person name="Guigo R."/>
            <person name="Zody M.C."/>
            <person name="Mesirov J."/>
            <person name="Lindblad-Toh K."/>
            <person name="Birren B."/>
            <person name="Nusbaum C."/>
            <person name="Kahn D."/>
            <person name="Robinson-Rechavi M."/>
            <person name="Laudet V."/>
            <person name="Schachter V."/>
            <person name="Quetier F."/>
            <person name="Saurin W."/>
            <person name="Scarpelli C."/>
            <person name="Wincker P."/>
            <person name="Lander E.S."/>
            <person name="Weissenbach J."/>
            <person name="Roest Crollius H."/>
        </authorList>
    </citation>
    <scope>NUCLEOTIDE SEQUENCE [LARGE SCALE GENOMIC DNA]</scope>
</reference>
<dbReference type="Gene3D" id="1.10.3380.10">
    <property type="entry name" value="Sec63 N-terminal domain-like domain"/>
    <property type="match status" value="1"/>
</dbReference>
<dbReference type="GO" id="GO:0008320">
    <property type="term" value="F:protein transmembrane transporter activity"/>
    <property type="evidence" value="ECO:0007669"/>
    <property type="project" value="TreeGrafter"/>
</dbReference>
<feature type="compositionally biased region" description="Acidic residues" evidence="9">
    <location>
        <begin position="854"/>
        <end position="880"/>
    </location>
</feature>
<dbReference type="InterPro" id="IPR001623">
    <property type="entry name" value="DnaJ_domain"/>
</dbReference>
<dbReference type="PROSITE" id="PS50076">
    <property type="entry name" value="DNAJ_2"/>
    <property type="match status" value="1"/>
</dbReference>
<dbReference type="PRINTS" id="PR00625">
    <property type="entry name" value="JDOMAIN"/>
</dbReference>
<evidence type="ECO:0000256" key="4">
    <source>
        <dbReference type="ARBA" id="ARBA00022824"/>
    </source>
</evidence>
<evidence type="ECO:0000259" key="11">
    <source>
        <dbReference type="PROSITE" id="PS50076"/>
    </source>
</evidence>
<evidence type="ECO:0000256" key="2">
    <source>
        <dbReference type="ARBA" id="ARBA00022448"/>
    </source>
</evidence>
<dbReference type="SMART" id="SM00973">
    <property type="entry name" value="Sec63"/>
    <property type="match status" value="1"/>
</dbReference>
<gene>
    <name evidence="12" type="ORF">GSTENG00030258001</name>
</gene>
<dbReference type="PANTHER" id="PTHR24075:SF0">
    <property type="entry name" value="TRANSLOCATION PROTEIN SEC63 HOMOLOG"/>
    <property type="match status" value="1"/>
</dbReference>
<comment type="caution">
    <text evidence="12">The sequence shown here is derived from an EMBL/GenBank/DDBJ whole genome shotgun (WGS) entry which is preliminary data.</text>
</comment>
<feature type="compositionally biased region" description="Basic residues" evidence="9">
    <location>
        <begin position="606"/>
        <end position="624"/>
    </location>
</feature>
<dbReference type="Gene3D" id="1.10.150.20">
    <property type="entry name" value="5' to 3' exonuclease, C-terminal subdomain"/>
    <property type="match status" value="1"/>
</dbReference>
<dbReference type="AlphaFoldDB" id="Q4RRA3"/>
<keyword evidence="7 10" id="KW-0472">Membrane</keyword>
<dbReference type="PANTHER" id="PTHR24075">
    <property type="entry name" value="SEC63 DOMAIN-CONTAINING"/>
    <property type="match status" value="1"/>
</dbReference>
<evidence type="ECO:0000256" key="7">
    <source>
        <dbReference type="ARBA" id="ARBA00023136"/>
    </source>
</evidence>
<comment type="subcellular location">
    <subcellularLocation>
        <location evidence="1">Endoplasmic reticulum membrane</location>
        <topology evidence="1">Multi-pass membrane protein</topology>
    </subcellularLocation>
</comment>
<dbReference type="Gene3D" id="1.10.287.110">
    <property type="entry name" value="DnaJ domain"/>
    <property type="match status" value="1"/>
</dbReference>
<keyword evidence="3 10" id="KW-0812">Transmembrane</keyword>
<dbReference type="FunFam" id="1.10.287.110:FF:000032">
    <property type="entry name" value="Translocation protein SEC63 homolog"/>
    <property type="match status" value="1"/>
</dbReference>
<dbReference type="Pfam" id="PF00226">
    <property type="entry name" value="DnaJ"/>
    <property type="match status" value="1"/>
</dbReference>
<proteinExistence type="predicted"/>
<dbReference type="InterPro" id="IPR004179">
    <property type="entry name" value="Sec63-dom"/>
</dbReference>
<dbReference type="GO" id="GO:0007399">
    <property type="term" value="P:nervous system development"/>
    <property type="evidence" value="ECO:0007669"/>
    <property type="project" value="UniProtKB-ARBA"/>
</dbReference>
<feature type="transmembrane region" description="Helical" evidence="10">
    <location>
        <begin position="15"/>
        <end position="35"/>
    </location>
</feature>
<dbReference type="KEGG" id="tng:GSTEN00030258G001"/>
<dbReference type="InterPro" id="IPR014756">
    <property type="entry name" value="Ig_E-set"/>
</dbReference>
<feature type="compositionally biased region" description="Basic and acidic residues" evidence="9">
    <location>
        <begin position="659"/>
        <end position="687"/>
    </location>
</feature>
<feature type="transmembrane region" description="Helical" evidence="10">
    <location>
        <begin position="191"/>
        <end position="211"/>
    </location>
</feature>
<protein>
    <submittedName>
        <fullName evidence="12">(spotted green pufferfish) hypothetical protein</fullName>
    </submittedName>
</protein>
<dbReference type="InterPro" id="IPR035892">
    <property type="entry name" value="C2_domain_sf"/>
</dbReference>
<feature type="transmembrane region" description="Helical" evidence="10">
    <location>
        <begin position="73"/>
        <end position="91"/>
    </location>
</feature>
<dbReference type="FunFam" id="1.10.150.20:FF:000022">
    <property type="entry name" value="translocation protein SEC63 homolog"/>
    <property type="match status" value="1"/>
</dbReference>
<dbReference type="SMART" id="SM00271">
    <property type="entry name" value="DnaJ"/>
    <property type="match status" value="1"/>
</dbReference>
<dbReference type="CDD" id="cd06257">
    <property type="entry name" value="DnaJ"/>
    <property type="match status" value="1"/>
</dbReference>
<keyword evidence="4" id="KW-0256">Endoplasmic reticulum</keyword>
<feature type="region of interest" description="Disordered" evidence="9">
    <location>
        <begin position="571"/>
        <end position="705"/>
    </location>
</feature>